<reference evidence="2 3" key="1">
    <citation type="submission" date="2024-02" db="EMBL/GenBank/DDBJ databases">
        <authorList>
            <person name="Chen Y."/>
            <person name="Shah S."/>
            <person name="Dougan E. K."/>
            <person name="Thang M."/>
            <person name="Chan C."/>
        </authorList>
    </citation>
    <scope>NUCLEOTIDE SEQUENCE [LARGE SCALE GENOMIC DNA]</scope>
</reference>
<accession>A0ABP0QRQ0</accession>
<keyword evidence="3" id="KW-1185">Reference proteome</keyword>
<dbReference type="Proteomes" id="UP001642464">
    <property type="component" value="Unassembled WGS sequence"/>
</dbReference>
<evidence type="ECO:0000313" key="3">
    <source>
        <dbReference type="Proteomes" id="UP001642464"/>
    </source>
</evidence>
<gene>
    <name evidence="2" type="ORF">SCF082_LOCUS42742</name>
</gene>
<organism evidence="2 3">
    <name type="scientific">Durusdinium trenchii</name>
    <dbReference type="NCBI Taxonomy" id="1381693"/>
    <lineage>
        <taxon>Eukaryota</taxon>
        <taxon>Sar</taxon>
        <taxon>Alveolata</taxon>
        <taxon>Dinophyceae</taxon>
        <taxon>Suessiales</taxon>
        <taxon>Symbiodiniaceae</taxon>
        <taxon>Durusdinium</taxon>
    </lineage>
</organism>
<feature type="compositionally biased region" description="Low complexity" evidence="1">
    <location>
        <begin position="410"/>
        <end position="425"/>
    </location>
</feature>
<protein>
    <submittedName>
        <fullName evidence="2">Uncharacterized protein</fullName>
    </submittedName>
</protein>
<comment type="caution">
    <text evidence="2">The sequence shown here is derived from an EMBL/GenBank/DDBJ whole genome shotgun (WGS) entry which is preliminary data.</text>
</comment>
<evidence type="ECO:0000256" key="1">
    <source>
        <dbReference type="SAM" id="MobiDB-lite"/>
    </source>
</evidence>
<sequence>MAAPWVKKLENVIGSQEPINAKAAQALGLLKEHGLAHTVKARPSQMLVHVSNRAGALVNPFDVMQKGQAICAVGWDLAKIKQAVAIELPADGCKRQAIVDANAQLAQQSNGIIARPTGMEKYSTLSVSHTTCFLKSLESGCKVMDEMVPLEQLVCKQDDLERMLSQGWDWTVIASKVDEEVPHLAGLLTQAFNSHLAPTELEVMMTIARTYSMQPEGHKDLGKAIAEASASMPPCKDYIRSIGEFVGSFAGGETFKFLQYLSFIGKQFGGSTQFGEEFTKLLTHCDWKQPSTTFPLLRVALACCQITAPKSCIKDGFSKMVTKADFDKLRNKKMSEKILMAEDLMQAAWQVVEESKLGIEKAGLPFGRFQIRLILHLLQKEAKGREGVEYKGMEEIKNKFEEEFAKCGDPSSATPAAAPAEPTGEGDSAVVAVKSLKEASDSKAIALQSHKHIKIGKNYTFKAESKVWTLKDLTSTHALLVHQPLCGPEEACEILHKELTKLKEYSKPLPQLVKQDVLNKMSPSHFLQGELCRAQAQAAVYERLGEFDLQVSTQQQVYAGKKFNKGKLTLLALGTVHLMPLEKVGKSQCLMKSSQLQKSEALVIQPPKQDFAKQSGFFCPYWLIKEGSEEQGNMEMHMVNCTPLFLVPSAADDGSAGAKKRKMK</sequence>
<feature type="region of interest" description="Disordered" evidence="1">
    <location>
        <begin position="406"/>
        <end position="425"/>
    </location>
</feature>
<dbReference type="EMBL" id="CAXAMM010040018">
    <property type="protein sequence ID" value="CAK9090634.1"/>
    <property type="molecule type" value="Genomic_DNA"/>
</dbReference>
<evidence type="ECO:0000313" key="2">
    <source>
        <dbReference type="EMBL" id="CAK9090634.1"/>
    </source>
</evidence>
<name>A0ABP0QRQ0_9DINO</name>
<proteinExistence type="predicted"/>